<keyword evidence="1" id="KW-0175">Coiled coil</keyword>
<evidence type="ECO:0000256" key="1">
    <source>
        <dbReference type="SAM" id="Coils"/>
    </source>
</evidence>
<reference evidence="2 3" key="1">
    <citation type="submission" date="2016-04" db="EMBL/GenBank/DDBJ databases">
        <title>Genome analyses suggest a sexual origin of heterokaryosis in a supposedly ancient asexual fungus.</title>
        <authorList>
            <person name="Ropars J."/>
            <person name="Sedzielewska K."/>
            <person name="Noel J."/>
            <person name="Charron P."/>
            <person name="Farinelli L."/>
            <person name="Marton T."/>
            <person name="Kruger M."/>
            <person name="Pelin A."/>
            <person name="Brachmann A."/>
            <person name="Corradi N."/>
        </authorList>
    </citation>
    <scope>NUCLEOTIDE SEQUENCE [LARGE SCALE GENOMIC DNA]</scope>
    <source>
        <strain evidence="2 3">A5</strain>
    </source>
</reference>
<protein>
    <submittedName>
        <fullName evidence="2">Uncharacterized protein</fullName>
    </submittedName>
</protein>
<proteinExistence type="predicted"/>
<dbReference type="Proteomes" id="UP000232722">
    <property type="component" value="Unassembled WGS sequence"/>
</dbReference>
<feature type="coiled-coil region" evidence="1">
    <location>
        <begin position="176"/>
        <end position="207"/>
    </location>
</feature>
<dbReference type="VEuPathDB" id="FungiDB:RhiirA1_399747"/>
<accession>A0A2N0NI48</accession>
<evidence type="ECO:0000313" key="2">
    <source>
        <dbReference type="EMBL" id="PKB94238.1"/>
    </source>
</evidence>
<evidence type="ECO:0000313" key="3">
    <source>
        <dbReference type="Proteomes" id="UP000232722"/>
    </source>
</evidence>
<dbReference type="VEuPathDB" id="FungiDB:RhiirFUN_024506"/>
<dbReference type="EMBL" id="LLXJ01006409">
    <property type="protein sequence ID" value="PKB94238.1"/>
    <property type="molecule type" value="Genomic_DNA"/>
</dbReference>
<name>A0A2N0NI48_9GLOM</name>
<gene>
    <name evidence="2" type="ORF">RhiirA5_439244</name>
</gene>
<reference evidence="2 3" key="2">
    <citation type="submission" date="2017-09" db="EMBL/GenBank/DDBJ databases">
        <title>Extensive intraspecific genome diversity in a model arbuscular mycorrhizal fungus.</title>
        <authorList>
            <person name="Chen E.C."/>
            <person name="Morin E."/>
            <person name="Beaudet D."/>
            <person name="Noel J."/>
            <person name="Ndikumana S."/>
            <person name="Charron P."/>
            <person name="St-Onge C."/>
            <person name="Giorgi J."/>
            <person name="Grigoriev I.V."/>
            <person name="Roux C."/>
            <person name="Martin F.M."/>
            <person name="Corradi N."/>
        </authorList>
    </citation>
    <scope>NUCLEOTIDE SEQUENCE [LARGE SCALE GENOMIC DNA]</scope>
    <source>
        <strain evidence="2 3">A5</strain>
    </source>
</reference>
<organism evidence="2 3">
    <name type="scientific">Rhizophagus irregularis</name>
    <dbReference type="NCBI Taxonomy" id="588596"/>
    <lineage>
        <taxon>Eukaryota</taxon>
        <taxon>Fungi</taxon>
        <taxon>Fungi incertae sedis</taxon>
        <taxon>Mucoromycota</taxon>
        <taxon>Glomeromycotina</taxon>
        <taxon>Glomeromycetes</taxon>
        <taxon>Glomerales</taxon>
        <taxon>Glomeraceae</taxon>
        <taxon>Rhizophagus</taxon>
    </lineage>
</organism>
<dbReference type="VEuPathDB" id="FungiDB:FUN_012916"/>
<comment type="caution">
    <text evidence="2">The sequence shown here is derived from an EMBL/GenBank/DDBJ whole genome shotgun (WGS) entry which is preliminary data.</text>
</comment>
<dbReference type="AlphaFoldDB" id="A0A2N0NI48"/>
<sequence length="230" mass="27953">MCDSNRTTFSKRQCSIEDTRERSYRIKNLLKELPTYEILFKRDVNCIEDNLCMRCGKKESETWDHMWICEDNEATLDKIARESIRKFEEYLKDNDRIEDISILRDHNVNIITILEEPSNILLRKCRIWEILRGVFINDRFNKLTNIKGERYIIKECWNFIYNEFKNRIWQPRCDEIARLEQIIGIQKQDLKRKRKQELNEEEDITRDRLIGSITDGINIEYIWDLTTKTF</sequence>